<keyword evidence="3" id="KW-1185">Reference proteome</keyword>
<evidence type="ECO:0000256" key="1">
    <source>
        <dbReference type="SAM" id="Phobius"/>
    </source>
</evidence>
<keyword evidence="1" id="KW-1133">Transmembrane helix</keyword>
<gene>
    <name evidence="2" type="ORF">PVAP13_2KG348085</name>
</gene>
<sequence length="206" mass="22169">MMDLQRAAKQSVASYALGGLSSSLGFVSPAVDSLVLSVCLGLSLAGRCGLAAGLLLLVGGGIGCFSPGWWPLLVAALVMAMASWLAVVRSGNGEGGIVGSGDELVRSAHPHHRGWGGLDAWEEEERWAGAAWPAPAPEKRGVRPRLRATSTIRYRIHLKPWCEGSFFGLGWVLAPSWVDGVRLLYPLYPLRRCLYSYVFMDIFLTV</sequence>
<keyword evidence="1" id="KW-0812">Transmembrane</keyword>
<keyword evidence="1" id="KW-0472">Membrane</keyword>
<organism evidence="2 3">
    <name type="scientific">Panicum virgatum</name>
    <name type="common">Blackwell switchgrass</name>
    <dbReference type="NCBI Taxonomy" id="38727"/>
    <lineage>
        <taxon>Eukaryota</taxon>
        <taxon>Viridiplantae</taxon>
        <taxon>Streptophyta</taxon>
        <taxon>Embryophyta</taxon>
        <taxon>Tracheophyta</taxon>
        <taxon>Spermatophyta</taxon>
        <taxon>Magnoliopsida</taxon>
        <taxon>Liliopsida</taxon>
        <taxon>Poales</taxon>
        <taxon>Poaceae</taxon>
        <taxon>PACMAD clade</taxon>
        <taxon>Panicoideae</taxon>
        <taxon>Panicodae</taxon>
        <taxon>Paniceae</taxon>
        <taxon>Panicinae</taxon>
        <taxon>Panicum</taxon>
        <taxon>Panicum sect. Hiantes</taxon>
    </lineage>
</organism>
<reference evidence="2 3" key="1">
    <citation type="submission" date="2020-05" db="EMBL/GenBank/DDBJ databases">
        <title>WGS assembly of Panicum virgatum.</title>
        <authorList>
            <person name="Lovell J.T."/>
            <person name="Jenkins J."/>
            <person name="Shu S."/>
            <person name="Juenger T.E."/>
            <person name="Schmutz J."/>
        </authorList>
    </citation>
    <scope>NUCLEOTIDE SEQUENCE [LARGE SCALE GENOMIC DNA]</scope>
    <source>
        <strain evidence="3">cv. AP13</strain>
    </source>
</reference>
<protein>
    <submittedName>
        <fullName evidence="2">Uncharacterized protein</fullName>
    </submittedName>
</protein>
<feature type="transmembrane region" description="Helical" evidence="1">
    <location>
        <begin position="69"/>
        <end position="87"/>
    </location>
</feature>
<dbReference type="AlphaFoldDB" id="A0A8T0W3A9"/>
<evidence type="ECO:0000313" key="3">
    <source>
        <dbReference type="Proteomes" id="UP000823388"/>
    </source>
</evidence>
<evidence type="ECO:0000313" key="2">
    <source>
        <dbReference type="EMBL" id="KAG2643741.1"/>
    </source>
</evidence>
<accession>A0A8T0W3A9</accession>
<dbReference type="EMBL" id="CM029039">
    <property type="protein sequence ID" value="KAG2643741.1"/>
    <property type="molecule type" value="Genomic_DNA"/>
</dbReference>
<feature type="transmembrane region" description="Helical" evidence="1">
    <location>
        <begin position="34"/>
        <end position="57"/>
    </location>
</feature>
<dbReference type="Proteomes" id="UP000823388">
    <property type="component" value="Chromosome 2K"/>
</dbReference>
<proteinExistence type="predicted"/>
<comment type="caution">
    <text evidence="2">The sequence shown here is derived from an EMBL/GenBank/DDBJ whole genome shotgun (WGS) entry which is preliminary data.</text>
</comment>
<name>A0A8T0W3A9_PANVG</name>